<dbReference type="Pfam" id="PF04937">
    <property type="entry name" value="DUF659"/>
    <property type="match status" value="1"/>
</dbReference>
<organism evidence="10 11">
    <name type="scientific">Dendrobium thyrsiflorum</name>
    <name type="common">Pinecone-like raceme dendrobium</name>
    <name type="synonym">Orchid</name>
    <dbReference type="NCBI Taxonomy" id="117978"/>
    <lineage>
        <taxon>Eukaryota</taxon>
        <taxon>Viridiplantae</taxon>
        <taxon>Streptophyta</taxon>
        <taxon>Embryophyta</taxon>
        <taxon>Tracheophyta</taxon>
        <taxon>Spermatophyta</taxon>
        <taxon>Magnoliopsida</taxon>
        <taxon>Liliopsida</taxon>
        <taxon>Asparagales</taxon>
        <taxon>Orchidaceae</taxon>
        <taxon>Epidendroideae</taxon>
        <taxon>Malaxideae</taxon>
        <taxon>Dendrobiinae</taxon>
        <taxon>Dendrobium</taxon>
    </lineage>
</organism>
<feature type="region of interest" description="Disordered" evidence="8">
    <location>
        <begin position="1"/>
        <end position="38"/>
    </location>
</feature>
<feature type="compositionally biased region" description="Low complexity" evidence="8">
    <location>
        <begin position="602"/>
        <end position="615"/>
    </location>
</feature>
<feature type="region of interest" description="Disordered" evidence="8">
    <location>
        <begin position="601"/>
        <end position="626"/>
    </location>
</feature>
<keyword evidence="6" id="KW-0539">Nucleus</keyword>
<name>A0ABD0V5K2_DENTH</name>
<comment type="caution">
    <text evidence="10">The sequence shown here is derived from an EMBL/GenBank/DDBJ whole genome shotgun (WGS) entry which is preliminary data.</text>
</comment>
<evidence type="ECO:0000256" key="7">
    <source>
        <dbReference type="PROSITE-ProRule" id="PRU00027"/>
    </source>
</evidence>
<dbReference type="InterPro" id="IPR012337">
    <property type="entry name" value="RNaseH-like_sf"/>
</dbReference>
<sequence length="1210" mass="135882">MEPSTLHPLREEVPEESEDSSSAFSPSSVPPRPASQNSLEKYSPLDWFGYFDKEEDIVIEGSNNVFHIFEAGSEGPVVFCLHGGGYSGLSFALSASKIKEKARLVAMDLRGHGKSSTENDLDLSIETLCNDVVAVLKTIYGDSPPAIILVGHSPGISRKTPPPATVPETLCRTPELEFQSPTIETIFPALCRFYQASRLAVLHRESMGGSVAVHVAARKVIPNVHGLVVVDVVEGTAMASLIHMQKILSNRMQFFSSMEKAIEWSVRGGSLRNVESARISVPSTLKFDESKKCYTYRTPLQETESYWKGWFNNLHRHLQSSTDIHKLPAVAWFTTFVYALILITRSFCIRFISSVNTCKKIGAFVGNLITVNYKAEEAFGTVGSLQQAIDFSGTVVESLISCSKLWNSRISWEISITALSGGIDLEQYHTFAKQVQALTVEFNVNDGKLRREIGRKTNKEVKGQEKEIIGSMQNEGYEIVYQRRGVRSERVEEENHQGGNMVRGKEKSNASLRRDPSWKYSVQVDIGGAEKTYVYLKCNFCDKVVKGGVTRMKEHLSGSHKNVAPCANVPDKVKEEICAYMKKSITAKHLQQEQFDDRVEHGSYYGSESGKGSSSTIHSRGARGPMDQYMVNPGEDRGQTQMMPAAGTREGRRQVCLDIGRFFFENAIPFNVATSPAYFNMLRSVGLYGRGLKAPSMYELRTWILKEELHNTEQSIEEIKRTWSETGVTIMSDGWSDMKSRSLINILVNNPYGTVFLRSVEASDEVKNADFLFNLLDGVVEEIGEQLVVQVVTDNASAYKAAGHMLMEKRKHLYWTPCAAHCIDLILEQLGDLPQHKNALSKAKKITKFIYNHSWVLSLMRKFSKKEIIRPATTRFATSYLTLQSILDVRQPLEAMFTSTQWLNSAWGKKPEGKEVRRHILNDKFWATVTYAILSTRPLVQVLRLVDAEKKPAMGFIYNAMDEAKELIAHNLGGEEAKRKSSNPEVKLGLYHCMERLIPDLTVREIADLQLVLFRNREGFFGLHAAKSTIAKRSPVEWWIQFGDSTPELQSFAVRVLGLTCSSSGCERNWSTYSQVQTKRRNRLSTLRMNSLVYIMHNKRLRDRRLRNKGLKDDEDPLVCEDVASDNEWFIDDETYLPLSDLQLEDLSVDVLRGEADQGGVSTSATPHTSTSSAAKGKRKMGIIEDDEDLNFIDTIGEEDSLEDPFSDGT</sequence>
<evidence type="ECO:0000313" key="10">
    <source>
        <dbReference type="EMBL" id="KAL0917668.1"/>
    </source>
</evidence>
<keyword evidence="3 7" id="KW-0863">Zinc-finger</keyword>
<evidence type="ECO:0000256" key="4">
    <source>
        <dbReference type="ARBA" id="ARBA00022833"/>
    </source>
</evidence>
<keyword evidence="4" id="KW-0862">Zinc</keyword>
<comment type="subcellular location">
    <subcellularLocation>
        <location evidence="1">Nucleus</location>
    </subcellularLocation>
</comment>
<dbReference type="PANTHER" id="PTHR32166">
    <property type="entry name" value="OSJNBA0013A04.12 PROTEIN"/>
    <property type="match status" value="1"/>
</dbReference>
<dbReference type="InterPro" id="IPR029058">
    <property type="entry name" value="AB_hydrolase_fold"/>
</dbReference>
<dbReference type="PROSITE" id="PS50808">
    <property type="entry name" value="ZF_BED"/>
    <property type="match status" value="1"/>
</dbReference>
<evidence type="ECO:0000256" key="8">
    <source>
        <dbReference type="SAM" id="MobiDB-lite"/>
    </source>
</evidence>
<feature type="region of interest" description="Disordered" evidence="8">
    <location>
        <begin position="1157"/>
        <end position="1182"/>
    </location>
</feature>
<dbReference type="Proteomes" id="UP001552299">
    <property type="component" value="Unassembled WGS sequence"/>
</dbReference>
<feature type="region of interest" description="Disordered" evidence="8">
    <location>
        <begin position="490"/>
        <end position="514"/>
    </location>
</feature>
<dbReference type="PANTHER" id="PTHR32166:SF122">
    <property type="entry name" value="OS09G0499600 PROTEIN"/>
    <property type="match status" value="1"/>
</dbReference>
<reference evidence="10 11" key="1">
    <citation type="journal article" date="2024" name="Plant Biotechnol. J.">
        <title>Dendrobium thyrsiflorum genome and its molecular insights into genes involved in important horticultural traits.</title>
        <authorList>
            <person name="Chen B."/>
            <person name="Wang J.Y."/>
            <person name="Zheng P.J."/>
            <person name="Li K.L."/>
            <person name="Liang Y.M."/>
            <person name="Chen X.F."/>
            <person name="Zhang C."/>
            <person name="Zhao X."/>
            <person name="He X."/>
            <person name="Zhang G.Q."/>
            <person name="Liu Z.J."/>
            <person name="Xu Q."/>
        </authorList>
    </citation>
    <scope>NUCLEOTIDE SEQUENCE [LARGE SCALE GENOMIC DNA]</scope>
    <source>
        <strain evidence="10">GZMU011</strain>
    </source>
</reference>
<dbReference type="Gene3D" id="3.40.50.1820">
    <property type="entry name" value="alpha/beta hydrolase"/>
    <property type="match status" value="1"/>
</dbReference>
<dbReference type="EMBL" id="JANQDX010000010">
    <property type="protein sequence ID" value="KAL0917668.1"/>
    <property type="molecule type" value="Genomic_DNA"/>
</dbReference>
<dbReference type="Pfam" id="PF00561">
    <property type="entry name" value="Abhydrolase_1"/>
    <property type="match status" value="1"/>
</dbReference>
<dbReference type="AlphaFoldDB" id="A0ABD0V5K2"/>
<evidence type="ECO:0000256" key="5">
    <source>
        <dbReference type="ARBA" id="ARBA00023125"/>
    </source>
</evidence>
<evidence type="ECO:0000313" key="11">
    <source>
        <dbReference type="Proteomes" id="UP001552299"/>
    </source>
</evidence>
<evidence type="ECO:0000256" key="6">
    <source>
        <dbReference type="ARBA" id="ARBA00023242"/>
    </source>
</evidence>
<dbReference type="Pfam" id="PF05699">
    <property type="entry name" value="Dimer_Tnp_hAT"/>
    <property type="match status" value="1"/>
</dbReference>
<evidence type="ECO:0000259" key="9">
    <source>
        <dbReference type="PROSITE" id="PS50808"/>
    </source>
</evidence>
<gene>
    <name evidence="10" type="ORF">M5K25_012747</name>
</gene>
<dbReference type="InterPro" id="IPR008906">
    <property type="entry name" value="HATC_C_dom"/>
</dbReference>
<evidence type="ECO:0000256" key="1">
    <source>
        <dbReference type="ARBA" id="ARBA00004123"/>
    </source>
</evidence>
<dbReference type="InterPro" id="IPR003656">
    <property type="entry name" value="Znf_BED"/>
</dbReference>
<dbReference type="GO" id="GO:0008270">
    <property type="term" value="F:zinc ion binding"/>
    <property type="evidence" value="ECO:0007669"/>
    <property type="project" value="UniProtKB-KW"/>
</dbReference>
<proteinExistence type="predicted"/>
<protein>
    <recommendedName>
        <fullName evidence="9">BED-type domain-containing protein</fullName>
    </recommendedName>
</protein>
<feature type="domain" description="BED-type" evidence="9">
    <location>
        <begin position="512"/>
        <end position="573"/>
    </location>
</feature>
<evidence type="ECO:0000256" key="2">
    <source>
        <dbReference type="ARBA" id="ARBA00022723"/>
    </source>
</evidence>
<evidence type="ECO:0000256" key="3">
    <source>
        <dbReference type="ARBA" id="ARBA00022771"/>
    </source>
</evidence>
<keyword evidence="11" id="KW-1185">Reference proteome</keyword>
<dbReference type="GO" id="GO:0005634">
    <property type="term" value="C:nucleus"/>
    <property type="evidence" value="ECO:0007669"/>
    <property type="project" value="UniProtKB-SubCell"/>
</dbReference>
<dbReference type="InterPro" id="IPR007021">
    <property type="entry name" value="DUF659"/>
</dbReference>
<dbReference type="SUPFAM" id="SSF53098">
    <property type="entry name" value="Ribonuclease H-like"/>
    <property type="match status" value="1"/>
</dbReference>
<keyword evidence="2" id="KW-0479">Metal-binding</keyword>
<dbReference type="GO" id="GO:0003677">
    <property type="term" value="F:DNA binding"/>
    <property type="evidence" value="ECO:0007669"/>
    <property type="project" value="UniProtKB-KW"/>
</dbReference>
<feature type="compositionally biased region" description="Low complexity" evidence="8">
    <location>
        <begin position="1162"/>
        <end position="1175"/>
    </location>
</feature>
<feature type="compositionally biased region" description="Basic and acidic residues" evidence="8">
    <location>
        <begin position="503"/>
        <end position="514"/>
    </location>
</feature>
<accession>A0ABD0V5K2</accession>
<dbReference type="InterPro" id="IPR000073">
    <property type="entry name" value="AB_hydrolase_1"/>
</dbReference>
<keyword evidence="5" id="KW-0238">DNA-binding</keyword>
<dbReference type="SUPFAM" id="SSF53474">
    <property type="entry name" value="alpha/beta-Hydrolases"/>
    <property type="match status" value="1"/>
</dbReference>